<gene>
    <name evidence="2" type="ORF">M404DRAFT_140945</name>
</gene>
<dbReference type="AlphaFoldDB" id="A0A0C3PCZ9"/>
<evidence type="ECO:0000313" key="3">
    <source>
        <dbReference type="Proteomes" id="UP000054217"/>
    </source>
</evidence>
<feature type="region of interest" description="Disordered" evidence="1">
    <location>
        <begin position="1"/>
        <end position="27"/>
    </location>
</feature>
<evidence type="ECO:0000256" key="1">
    <source>
        <dbReference type="SAM" id="MobiDB-lite"/>
    </source>
</evidence>
<dbReference type="InParanoid" id="A0A0C3PCZ9"/>
<dbReference type="STRING" id="870435.A0A0C3PCZ9"/>
<organism evidence="2 3">
    <name type="scientific">Pisolithus tinctorius Marx 270</name>
    <dbReference type="NCBI Taxonomy" id="870435"/>
    <lineage>
        <taxon>Eukaryota</taxon>
        <taxon>Fungi</taxon>
        <taxon>Dikarya</taxon>
        <taxon>Basidiomycota</taxon>
        <taxon>Agaricomycotina</taxon>
        <taxon>Agaricomycetes</taxon>
        <taxon>Agaricomycetidae</taxon>
        <taxon>Boletales</taxon>
        <taxon>Sclerodermatineae</taxon>
        <taxon>Pisolithaceae</taxon>
        <taxon>Pisolithus</taxon>
    </lineage>
</organism>
<reference evidence="2 3" key="1">
    <citation type="submission" date="2014-04" db="EMBL/GenBank/DDBJ databases">
        <authorList>
            <consortium name="DOE Joint Genome Institute"/>
            <person name="Kuo A."/>
            <person name="Kohler A."/>
            <person name="Costa M.D."/>
            <person name="Nagy L.G."/>
            <person name="Floudas D."/>
            <person name="Copeland A."/>
            <person name="Barry K.W."/>
            <person name="Cichocki N."/>
            <person name="Veneault-Fourrey C."/>
            <person name="LaButti K."/>
            <person name="Lindquist E.A."/>
            <person name="Lipzen A."/>
            <person name="Lundell T."/>
            <person name="Morin E."/>
            <person name="Murat C."/>
            <person name="Sun H."/>
            <person name="Tunlid A."/>
            <person name="Henrissat B."/>
            <person name="Grigoriev I.V."/>
            <person name="Hibbett D.S."/>
            <person name="Martin F."/>
            <person name="Nordberg H.P."/>
            <person name="Cantor M.N."/>
            <person name="Hua S.X."/>
        </authorList>
    </citation>
    <scope>NUCLEOTIDE SEQUENCE [LARGE SCALE GENOMIC DNA]</scope>
    <source>
        <strain evidence="2 3">Marx 270</strain>
    </source>
</reference>
<sequence length="221" mass="25203">MDFSEAPGIPGTEAMEDATEVRSNDKVEDLDEPEIHLIECLMKEWSSPVYAFFDPKPCIIEKDGWHAHDFKCSMCSCRATVHQYLDTKDKHSTGNMHKHIKLCWGEEALSAADKVTTVDKVCKMIVKNILRDGSITALFERSGKGKVTYSHRQHTWAETWYIQLPSTISCKAKIVCWVMESLQPFNVVNDRGFRSLMKTGCPEYYIPLPFTVSCDVRLIFA</sequence>
<reference evidence="3" key="2">
    <citation type="submission" date="2015-01" db="EMBL/GenBank/DDBJ databases">
        <title>Evolutionary Origins and Diversification of the Mycorrhizal Mutualists.</title>
        <authorList>
            <consortium name="DOE Joint Genome Institute"/>
            <consortium name="Mycorrhizal Genomics Consortium"/>
            <person name="Kohler A."/>
            <person name="Kuo A."/>
            <person name="Nagy L.G."/>
            <person name="Floudas D."/>
            <person name="Copeland A."/>
            <person name="Barry K.W."/>
            <person name="Cichocki N."/>
            <person name="Veneault-Fourrey C."/>
            <person name="LaButti K."/>
            <person name="Lindquist E.A."/>
            <person name="Lipzen A."/>
            <person name="Lundell T."/>
            <person name="Morin E."/>
            <person name="Murat C."/>
            <person name="Riley R."/>
            <person name="Ohm R."/>
            <person name="Sun H."/>
            <person name="Tunlid A."/>
            <person name="Henrissat B."/>
            <person name="Grigoriev I.V."/>
            <person name="Hibbett D.S."/>
            <person name="Martin F."/>
        </authorList>
    </citation>
    <scope>NUCLEOTIDE SEQUENCE [LARGE SCALE GENOMIC DNA]</scope>
    <source>
        <strain evidence="3">Marx 270</strain>
    </source>
</reference>
<dbReference type="EMBL" id="KN831966">
    <property type="protein sequence ID" value="KIO05644.1"/>
    <property type="molecule type" value="Genomic_DNA"/>
</dbReference>
<keyword evidence="3" id="KW-1185">Reference proteome</keyword>
<dbReference type="Proteomes" id="UP000054217">
    <property type="component" value="Unassembled WGS sequence"/>
</dbReference>
<dbReference type="SUPFAM" id="SSF140996">
    <property type="entry name" value="Hermes dimerisation domain"/>
    <property type="match status" value="1"/>
</dbReference>
<accession>A0A0C3PCZ9</accession>
<dbReference type="OrthoDB" id="2677917at2759"/>
<name>A0A0C3PCZ9_PISTI</name>
<evidence type="ECO:0000313" key="2">
    <source>
        <dbReference type="EMBL" id="KIO05644.1"/>
    </source>
</evidence>
<protein>
    <submittedName>
        <fullName evidence="2">Uncharacterized protein</fullName>
    </submittedName>
</protein>
<proteinExistence type="predicted"/>
<dbReference type="HOGENOM" id="CLU_087375_0_0_1"/>